<evidence type="ECO:0000256" key="5">
    <source>
        <dbReference type="ARBA" id="ARBA00022989"/>
    </source>
</evidence>
<evidence type="ECO:0000259" key="8">
    <source>
        <dbReference type="Pfam" id="PF13839"/>
    </source>
</evidence>
<evidence type="ECO:0000256" key="2">
    <source>
        <dbReference type="ARBA" id="ARBA00007727"/>
    </source>
</evidence>
<evidence type="ECO:0000256" key="6">
    <source>
        <dbReference type="ARBA" id="ARBA00023136"/>
    </source>
</evidence>
<dbReference type="Pfam" id="PF14416">
    <property type="entry name" value="PMR5N"/>
    <property type="match status" value="1"/>
</dbReference>
<evidence type="ECO:0000313" key="10">
    <source>
        <dbReference type="EMBL" id="KAK6943197.1"/>
    </source>
</evidence>
<keyword evidence="11" id="KW-1185">Reference proteome</keyword>
<feature type="domain" description="Trichome birefringence-like C-terminal" evidence="8">
    <location>
        <begin position="232"/>
        <end position="265"/>
    </location>
</feature>
<keyword evidence="3 7" id="KW-0812">Transmembrane</keyword>
<dbReference type="EMBL" id="JBAMMX010000004">
    <property type="protein sequence ID" value="KAK6943197.1"/>
    <property type="molecule type" value="Genomic_DNA"/>
</dbReference>
<dbReference type="PANTHER" id="PTHR32285:SF11">
    <property type="entry name" value="PROTEIN TRICHOME BIREFRINGENCE-LIKE 34"/>
    <property type="match status" value="1"/>
</dbReference>
<evidence type="ECO:0000256" key="4">
    <source>
        <dbReference type="ARBA" id="ARBA00022968"/>
    </source>
</evidence>
<name>A0AAN8WC82_9MAGN</name>
<comment type="caution">
    <text evidence="10">The sequence shown here is derived from an EMBL/GenBank/DDBJ whole genome shotgun (WGS) entry which is preliminary data.</text>
</comment>
<comment type="similarity">
    <text evidence="2">Belongs to the PC-esterase family. TBL subfamily.</text>
</comment>
<reference evidence="10 11" key="1">
    <citation type="submission" date="2023-12" db="EMBL/GenBank/DDBJ databases">
        <title>A high-quality genome assembly for Dillenia turbinata (Dilleniales).</title>
        <authorList>
            <person name="Chanderbali A."/>
        </authorList>
    </citation>
    <scope>NUCLEOTIDE SEQUENCE [LARGE SCALE GENOMIC DNA]</scope>
    <source>
        <strain evidence="10">LSX21</strain>
        <tissue evidence="10">Leaf</tissue>
    </source>
</reference>
<evidence type="ECO:0000256" key="7">
    <source>
        <dbReference type="SAM" id="Phobius"/>
    </source>
</evidence>
<dbReference type="PANTHER" id="PTHR32285">
    <property type="entry name" value="PROTEIN TRICHOME BIREFRINGENCE-LIKE 9-RELATED"/>
    <property type="match status" value="1"/>
</dbReference>
<comment type="subcellular location">
    <subcellularLocation>
        <location evidence="1">Membrane</location>
        <topology evidence="1">Single-pass membrane protein</topology>
    </subcellularLocation>
</comment>
<dbReference type="GO" id="GO:0005794">
    <property type="term" value="C:Golgi apparatus"/>
    <property type="evidence" value="ECO:0007669"/>
    <property type="project" value="TreeGrafter"/>
</dbReference>
<evidence type="ECO:0000313" key="11">
    <source>
        <dbReference type="Proteomes" id="UP001370490"/>
    </source>
</evidence>
<dbReference type="AlphaFoldDB" id="A0AAN8WC82"/>
<dbReference type="InterPro" id="IPR025846">
    <property type="entry name" value="TBL_N"/>
</dbReference>
<protein>
    <submittedName>
        <fullName evidence="10">PC-Esterase</fullName>
    </submittedName>
</protein>
<feature type="transmembrane region" description="Helical" evidence="7">
    <location>
        <begin position="129"/>
        <end position="148"/>
    </location>
</feature>
<feature type="domain" description="Trichome birefringence-like N-terminal" evidence="9">
    <location>
        <begin position="178"/>
        <end position="231"/>
    </location>
</feature>
<keyword evidence="4" id="KW-0735">Signal-anchor</keyword>
<dbReference type="GO" id="GO:0016413">
    <property type="term" value="F:O-acetyltransferase activity"/>
    <property type="evidence" value="ECO:0007669"/>
    <property type="project" value="InterPro"/>
</dbReference>
<evidence type="ECO:0000256" key="1">
    <source>
        <dbReference type="ARBA" id="ARBA00004167"/>
    </source>
</evidence>
<accession>A0AAN8WC82</accession>
<dbReference type="InterPro" id="IPR029962">
    <property type="entry name" value="TBL"/>
</dbReference>
<evidence type="ECO:0000256" key="3">
    <source>
        <dbReference type="ARBA" id="ARBA00022692"/>
    </source>
</evidence>
<dbReference type="Proteomes" id="UP001370490">
    <property type="component" value="Unassembled WGS sequence"/>
</dbReference>
<dbReference type="GO" id="GO:0016020">
    <property type="term" value="C:membrane"/>
    <property type="evidence" value="ECO:0007669"/>
    <property type="project" value="UniProtKB-SubCell"/>
</dbReference>
<dbReference type="InterPro" id="IPR026057">
    <property type="entry name" value="TBL_C"/>
</dbReference>
<organism evidence="10 11">
    <name type="scientific">Dillenia turbinata</name>
    <dbReference type="NCBI Taxonomy" id="194707"/>
    <lineage>
        <taxon>Eukaryota</taxon>
        <taxon>Viridiplantae</taxon>
        <taxon>Streptophyta</taxon>
        <taxon>Embryophyta</taxon>
        <taxon>Tracheophyta</taxon>
        <taxon>Spermatophyta</taxon>
        <taxon>Magnoliopsida</taxon>
        <taxon>eudicotyledons</taxon>
        <taxon>Gunneridae</taxon>
        <taxon>Pentapetalae</taxon>
        <taxon>Dilleniales</taxon>
        <taxon>Dilleniaceae</taxon>
        <taxon>Dillenia</taxon>
    </lineage>
</organism>
<dbReference type="Pfam" id="PF13839">
    <property type="entry name" value="PC-Esterase"/>
    <property type="match status" value="2"/>
</dbReference>
<keyword evidence="5 7" id="KW-1133">Transmembrane helix</keyword>
<keyword evidence="6 7" id="KW-0472">Membrane</keyword>
<sequence>DAAIEFYWAPFLVELNNDNPFYHHSIGRIVRVKSIEKHARLWTDAGGDCPFKLLSESFISSDAICKEVEVPRSYEMALLTWPEDWGMSIGDTCYNETEIEMLSDMEEKEILRMARKHSTLMTLGTKKSYYVIIITALLFSLVLLAVYGTGYSRWSLEDMVIKNEKLTDAAGESSPPPECNLFLGKWVFDNQSYPLYKEQECSFKAEDFACGKHGRKDLKYQNWRWQPHHCDLPRFNATALLERLREKRVVYVGDSIIQGQWFSMLMDAVVALKEYNASIEYYWAPLLVESNGDDPTIYSPDRIVRVGAIEKHAKHWTNAHVLIFGSYLWWRLPKMKVLWGSFEESDGIYKDVELPRCYEMALQTWSDWLEVHMNRADTQVFWISMSPTHELGEDWGKSTEETCYNETEPITEEGYQGRGSIPEMMKAVEATISRLKHMGLNVQLLNITQLSEYRKEAHPSFYRKFSPPLTQDQLANPRAYADCFHWCLPGVPDTWNELLYSYIVLPNYGR</sequence>
<feature type="non-terminal residue" evidence="10">
    <location>
        <position position="1"/>
    </location>
</feature>
<evidence type="ECO:0000259" key="9">
    <source>
        <dbReference type="Pfam" id="PF14416"/>
    </source>
</evidence>
<proteinExistence type="inferred from homology"/>
<feature type="domain" description="Trichome birefringence-like C-terminal" evidence="8">
    <location>
        <begin position="270"/>
        <end position="501"/>
    </location>
</feature>
<gene>
    <name evidence="10" type="ORF">RJ641_028574</name>
</gene>